<keyword evidence="7" id="KW-1185">Reference proteome</keyword>
<evidence type="ECO:0000313" key="7">
    <source>
        <dbReference type="Proteomes" id="UP000239899"/>
    </source>
</evidence>
<protein>
    <recommendedName>
        <fullName evidence="5">MYND-type domain-containing protein</fullName>
    </recommendedName>
</protein>
<evidence type="ECO:0000313" key="6">
    <source>
        <dbReference type="EMBL" id="PRW60463.1"/>
    </source>
</evidence>
<proteinExistence type="predicted"/>
<dbReference type="OrthoDB" id="265717at2759"/>
<dbReference type="EMBL" id="LHPG02000002">
    <property type="protein sequence ID" value="PRW60463.1"/>
    <property type="molecule type" value="Genomic_DNA"/>
</dbReference>
<dbReference type="AlphaFoldDB" id="A0A2P6U2B9"/>
<name>A0A2P6U2B9_CHLSO</name>
<keyword evidence="1" id="KW-0479">Metal-binding</keyword>
<dbReference type="Proteomes" id="UP000239899">
    <property type="component" value="Unassembled WGS sequence"/>
</dbReference>
<dbReference type="PROSITE" id="PS50865">
    <property type="entry name" value="ZF_MYND_2"/>
    <property type="match status" value="1"/>
</dbReference>
<comment type="caution">
    <text evidence="6">The sequence shown here is derived from an EMBL/GenBank/DDBJ whole genome shotgun (WGS) entry which is preliminary data.</text>
</comment>
<sequence length="916" mass="94005">MRSVPELLAALPAELSCVAPSLAAATRVYQLGQELSIASRQASLAGSHGTQDDVVERLVLAAAEAFVSFSAAAATALGSSGASAQRLPAQGLIAQMMAATSALTSCLTLVGLIPSLTAAAAVRIGAACSLVLGPGCTLLGRLVQAVEAAPSSSQEALRGQANSLCACQLEAVTSTTLLLTSNNTAQAATAFAAGTAKPAALVPWLAAVVRAIRCNTGSCGSRAAAAQDSASESSGSQLGLLMQEVLSQERWAKHRAAILADASLQRAVADVLFSRSLPSVVAHVTAGLRAGLPLWTASTHVQAVAAALSSGVLGPEEGSQLGAAGAAAAAGHAARTVQAMPSQRPAGEPANSFHAAQLSAAGLLSCCCRRISSGVNAALLGVIRSGGGIINAGHDPAAAEAFFQEARTASWELVQVAPHLAATLRTLVADTEDPATLTPQQPEAWLHSLDQYCSYLSSAFMLPSGRQHVQASETQLAAWAAGMEAAARLLPLLARLAARMRQHGIEPEGVATLAGAALHLVAAGLPGAPWLQPGSTAAAEVQDSPARRRAADSLLQLHCTMARLLHWLAAEGQGCGLWQPAVLAEHWSPLLLSFGRVWYVSHLIRCRRILAAPFWPMLEEVPSEEIALLQVAACEHMAAVKAALAAAEPLSWKPGRCEFMPPLEAALKKSKPQGLDDWKSQGSSLALLHCAAAVQVRAAAALMRSSLAGRGLEAAQRLAAMSDSNASVLAGSLLTTWLDAAECLVEHAQAAVQNDASHGVHDGLAAQLEAAAGRLQEQVQSAQTQLFSGATQAGGPPSQLRGLCLQPAAELAALMQQYLDRPANEADRRLVVARTAARSCCAYLGCANVEGEGGVAAGQGVGSLRCSACRVVRYCGTACSHADWRAGHKRVCKALAAERQAAKAARAAAAAVEHQA</sequence>
<keyword evidence="3" id="KW-0862">Zinc</keyword>
<feature type="domain" description="MYND-type" evidence="5">
    <location>
        <begin position="841"/>
        <end position="892"/>
    </location>
</feature>
<dbReference type="GO" id="GO:0008270">
    <property type="term" value="F:zinc ion binding"/>
    <property type="evidence" value="ECO:0007669"/>
    <property type="project" value="UniProtKB-KW"/>
</dbReference>
<dbReference type="Pfam" id="PF01753">
    <property type="entry name" value="zf-MYND"/>
    <property type="match status" value="1"/>
</dbReference>
<dbReference type="InterPro" id="IPR002893">
    <property type="entry name" value="Znf_MYND"/>
</dbReference>
<accession>A0A2P6U2B9</accession>
<evidence type="ECO:0000256" key="2">
    <source>
        <dbReference type="ARBA" id="ARBA00022771"/>
    </source>
</evidence>
<evidence type="ECO:0000256" key="4">
    <source>
        <dbReference type="PROSITE-ProRule" id="PRU00134"/>
    </source>
</evidence>
<gene>
    <name evidence="6" type="ORF">C2E21_1279</name>
</gene>
<keyword evidence="2 4" id="KW-0863">Zinc-finger</keyword>
<evidence type="ECO:0000259" key="5">
    <source>
        <dbReference type="PROSITE" id="PS50865"/>
    </source>
</evidence>
<evidence type="ECO:0000256" key="3">
    <source>
        <dbReference type="ARBA" id="ARBA00022833"/>
    </source>
</evidence>
<reference evidence="6 7" key="1">
    <citation type="journal article" date="2018" name="Plant J.">
        <title>Genome sequences of Chlorella sorokiniana UTEX 1602 and Micractinium conductrix SAG 241.80: implications to maltose excretion by a green alga.</title>
        <authorList>
            <person name="Arriola M.B."/>
            <person name="Velmurugan N."/>
            <person name="Zhang Y."/>
            <person name="Plunkett M.H."/>
            <person name="Hondzo H."/>
            <person name="Barney B.M."/>
        </authorList>
    </citation>
    <scope>NUCLEOTIDE SEQUENCE [LARGE SCALE GENOMIC DNA]</scope>
    <source>
        <strain evidence="7">UTEX 1602</strain>
    </source>
</reference>
<dbReference type="SUPFAM" id="SSF144232">
    <property type="entry name" value="HIT/MYND zinc finger-like"/>
    <property type="match status" value="1"/>
</dbReference>
<evidence type="ECO:0000256" key="1">
    <source>
        <dbReference type="ARBA" id="ARBA00022723"/>
    </source>
</evidence>
<dbReference type="Gene3D" id="6.10.140.2220">
    <property type="match status" value="1"/>
</dbReference>
<organism evidence="6 7">
    <name type="scientific">Chlorella sorokiniana</name>
    <name type="common">Freshwater green alga</name>
    <dbReference type="NCBI Taxonomy" id="3076"/>
    <lineage>
        <taxon>Eukaryota</taxon>
        <taxon>Viridiplantae</taxon>
        <taxon>Chlorophyta</taxon>
        <taxon>core chlorophytes</taxon>
        <taxon>Trebouxiophyceae</taxon>
        <taxon>Chlorellales</taxon>
        <taxon>Chlorellaceae</taxon>
        <taxon>Chlorella clade</taxon>
        <taxon>Chlorella</taxon>
    </lineage>
</organism>